<dbReference type="OrthoDB" id="9765776at2"/>
<organism evidence="3 4">
    <name type="scientific">Roseobacter cerasinus</name>
    <dbReference type="NCBI Taxonomy" id="2602289"/>
    <lineage>
        <taxon>Bacteria</taxon>
        <taxon>Pseudomonadati</taxon>
        <taxon>Pseudomonadota</taxon>
        <taxon>Alphaproteobacteria</taxon>
        <taxon>Rhodobacterales</taxon>
        <taxon>Roseobacteraceae</taxon>
        <taxon>Roseobacter</taxon>
    </lineage>
</organism>
<dbReference type="GO" id="GO:0006935">
    <property type="term" value="P:chemotaxis"/>
    <property type="evidence" value="ECO:0007669"/>
    <property type="project" value="InterPro"/>
</dbReference>
<feature type="domain" description="Methyl-accepting transducer" evidence="2">
    <location>
        <begin position="163"/>
        <end position="239"/>
    </location>
</feature>
<keyword evidence="1" id="KW-0807">Transducer</keyword>
<dbReference type="PRINTS" id="PR00260">
    <property type="entry name" value="CHEMTRNSDUCR"/>
</dbReference>
<sequence length="239" mass="26085">MTAPAKISLSDASAINALPYRAAIDRVATLRTLVLRIGLTISQHASESADDKRQTLQADVDAQVQTLRQTIEVLQGTAHFDDLPEALSHWLAALAESQSTEMAVIGRMVSRTDELCAALQQDGPSPQILDSYIAFAEREFFDAVSTVMDHIWAQMDDNRAAQLDRAMQSAARLAEGLNRLERIGKYVRSMSINASVEASRAGEAGKGLVIIAQEFKTLAEEVQELTLSAREDIQTIESS</sequence>
<evidence type="ECO:0000256" key="1">
    <source>
        <dbReference type="PROSITE-ProRule" id="PRU00284"/>
    </source>
</evidence>
<gene>
    <name evidence="3" type="ORF">So717_20410</name>
</gene>
<dbReference type="Pfam" id="PF00015">
    <property type="entry name" value="MCPsignal"/>
    <property type="match status" value="1"/>
</dbReference>
<dbReference type="GO" id="GO:0004888">
    <property type="term" value="F:transmembrane signaling receptor activity"/>
    <property type="evidence" value="ECO:0007669"/>
    <property type="project" value="InterPro"/>
</dbReference>
<dbReference type="Proteomes" id="UP000436522">
    <property type="component" value="Unassembled WGS sequence"/>
</dbReference>
<protein>
    <recommendedName>
        <fullName evidence="2">Methyl-accepting transducer domain-containing protein</fullName>
    </recommendedName>
</protein>
<dbReference type="RefSeq" id="WP_159976842.1">
    <property type="nucleotide sequence ID" value="NZ_BLIV01000003.1"/>
</dbReference>
<reference evidence="3 4" key="1">
    <citation type="submission" date="2019-12" db="EMBL/GenBank/DDBJ databases">
        <title>Roseobacter cerasinus sp. nov., isolated from seawater around aquaculture.</title>
        <authorList>
            <person name="Muramatsu S."/>
            <person name="Takabe Y."/>
            <person name="Mori K."/>
            <person name="Takaichi S."/>
            <person name="Hanada S."/>
        </authorList>
    </citation>
    <scope>NUCLEOTIDE SEQUENCE [LARGE SCALE GENOMIC DNA]</scope>
    <source>
        <strain evidence="3 4">AI77</strain>
    </source>
</reference>
<evidence type="ECO:0000313" key="3">
    <source>
        <dbReference type="EMBL" id="GFE50288.1"/>
    </source>
</evidence>
<dbReference type="GO" id="GO:0016020">
    <property type="term" value="C:membrane"/>
    <property type="evidence" value="ECO:0007669"/>
    <property type="project" value="InterPro"/>
</dbReference>
<dbReference type="GO" id="GO:0007165">
    <property type="term" value="P:signal transduction"/>
    <property type="evidence" value="ECO:0007669"/>
    <property type="project" value="UniProtKB-KW"/>
</dbReference>
<evidence type="ECO:0000313" key="4">
    <source>
        <dbReference type="Proteomes" id="UP000436522"/>
    </source>
</evidence>
<keyword evidence="4" id="KW-1185">Reference proteome</keyword>
<comment type="caution">
    <text evidence="3">The sequence shown here is derived from an EMBL/GenBank/DDBJ whole genome shotgun (WGS) entry which is preliminary data.</text>
</comment>
<name>A0A640VPC6_9RHOB</name>
<dbReference type="AlphaFoldDB" id="A0A640VPC6"/>
<evidence type="ECO:0000259" key="2">
    <source>
        <dbReference type="PROSITE" id="PS50111"/>
    </source>
</evidence>
<dbReference type="InterPro" id="IPR004090">
    <property type="entry name" value="Chemotax_Me-accpt_rcpt"/>
</dbReference>
<dbReference type="Gene3D" id="1.10.287.950">
    <property type="entry name" value="Methyl-accepting chemotaxis protein"/>
    <property type="match status" value="1"/>
</dbReference>
<proteinExistence type="predicted"/>
<dbReference type="PROSITE" id="PS50111">
    <property type="entry name" value="CHEMOTAXIS_TRANSDUC_2"/>
    <property type="match status" value="1"/>
</dbReference>
<dbReference type="InterPro" id="IPR004089">
    <property type="entry name" value="MCPsignal_dom"/>
</dbReference>
<dbReference type="EMBL" id="BLIV01000003">
    <property type="protein sequence ID" value="GFE50288.1"/>
    <property type="molecule type" value="Genomic_DNA"/>
</dbReference>
<accession>A0A640VPC6</accession>
<dbReference type="SUPFAM" id="SSF58104">
    <property type="entry name" value="Methyl-accepting chemotaxis protein (MCP) signaling domain"/>
    <property type="match status" value="1"/>
</dbReference>